<gene>
    <name evidence="1" type="ORF">LSAA_4475</name>
</gene>
<sequence>MSFIGKCVAIQGSNEDFSSAAFHGDSNNEASRIRVPNSILEISRSFLDKIGRLSRSRQDSNVLQYIFPCGMNCFSDIQNDVENEDEEIEEDHKRYFSETSKHYFQKWFQSFKTINVMNRSCNNFTHHVALKLGLEEKYSNGVMRQIRMGEWMARMHKIH</sequence>
<evidence type="ECO:0000313" key="1">
    <source>
        <dbReference type="EMBL" id="CAF2833831.1"/>
    </source>
</evidence>
<dbReference type="OrthoDB" id="412286at2759"/>
<dbReference type="Proteomes" id="UP000675881">
    <property type="component" value="Chromosome 13"/>
</dbReference>
<protein>
    <submittedName>
        <fullName evidence="1">(salmon louse) hypothetical protein</fullName>
    </submittedName>
</protein>
<reference evidence="1" key="1">
    <citation type="submission" date="2021-02" db="EMBL/GenBank/DDBJ databases">
        <authorList>
            <person name="Bekaert M."/>
        </authorList>
    </citation>
    <scope>NUCLEOTIDE SEQUENCE</scope>
    <source>
        <strain evidence="1">IoA-00</strain>
    </source>
</reference>
<dbReference type="AlphaFoldDB" id="A0A7R8H2X2"/>
<proteinExistence type="predicted"/>
<evidence type="ECO:0000313" key="2">
    <source>
        <dbReference type="Proteomes" id="UP000675881"/>
    </source>
</evidence>
<organism evidence="1 2">
    <name type="scientific">Lepeophtheirus salmonis</name>
    <name type="common">Salmon louse</name>
    <name type="synonym">Caligus salmonis</name>
    <dbReference type="NCBI Taxonomy" id="72036"/>
    <lineage>
        <taxon>Eukaryota</taxon>
        <taxon>Metazoa</taxon>
        <taxon>Ecdysozoa</taxon>
        <taxon>Arthropoda</taxon>
        <taxon>Crustacea</taxon>
        <taxon>Multicrustacea</taxon>
        <taxon>Hexanauplia</taxon>
        <taxon>Copepoda</taxon>
        <taxon>Siphonostomatoida</taxon>
        <taxon>Caligidae</taxon>
        <taxon>Lepeophtheirus</taxon>
    </lineage>
</organism>
<keyword evidence="2" id="KW-1185">Reference proteome</keyword>
<name>A0A7R8H2X2_LEPSM</name>
<accession>A0A7R8H2X2</accession>
<dbReference type="EMBL" id="HG994592">
    <property type="protein sequence ID" value="CAF2833831.1"/>
    <property type="molecule type" value="Genomic_DNA"/>
</dbReference>